<dbReference type="InterPro" id="IPR029150">
    <property type="entry name" value="dCache_3"/>
</dbReference>
<dbReference type="Pfam" id="PF14827">
    <property type="entry name" value="dCache_3"/>
    <property type="match status" value="1"/>
</dbReference>
<feature type="domain" description="Double Cache" evidence="2">
    <location>
        <begin position="45"/>
        <end position="275"/>
    </location>
</feature>
<keyword evidence="1" id="KW-0812">Transmembrane</keyword>
<keyword evidence="1" id="KW-1133">Transmembrane helix</keyword>
<dbReference type="SUPFAM" id="SSF103190">
    <property type="entry name" value="Sensory domain-like"/>
    <property type="match status" value="1"/>
</dbReference>
<evidence type="ECO:0000259" key="2">
    <source>
        <dbReference type="Pfam" id="PF14827"/>
    </source>
</evidence>
<dbReference type="Proteomes" id="UP000789359">
    <property type="component" value="Unassembled WGS sequence"/>
</dbReference>
<dbReference type="InterPro" id="IPR029151">
    <property type="entry name" value="Sensor-like_sf"/>
</dbReference>
<name>A0ABN7KC03_9BACT</name>
<protein>
    <recommendedName>
        <fullName evidence="2">Double Cache domain-containing protein</fullName>
    </recommendedName>
</protein>
<sequence>MKNKILPLIFGIVTVVVLAILSVLYLRYSEQNHINTAKAFFDYQIKQLYKNIDESKSSLQALAIILGENAAVTECFLEKDREICKKNINKIISSIQNAPAYHNLKLHLHTNDIVSLIRSWDMDRYGDELSSFRYMIYVSRQGNGTISGIERGVAGTYIRALSPVKKNDEILGTIELMSDFEAISNFFKNQGIDLFVLLDKEINFERAARDGDEIMTNYFIANLKSANLSVVPVIQKLNLQQNGFFVQGSHYLSVSPIFDASSKRIGSFVLHIDKDFSDKKILSENMFLNPLF</sequence>
<dbReference type="RefSeq" id="WP_230057430.1">
    <property type="nucleotide sequence ID" value="NZ_CAJHOE010000006.1"/>
</dbReference>
<accession>A0ABN7KC03</accession>
<evidence type="ECO:0000313" key="4">
    <source>
        <dbReference type="Proteomes" id="UP000789359"/>
    </source>
</evidence>
<keyword evidence="1" id="KW-0472">Membrane</keyword>
<proteinExistence type="predicted"/>
<gene>
    <name evidence="3" type="ORF">LMG8286_01690</name>
</gene>
<reference evidence="3 4" key="1">
    <citation type="submission" date="2020-11" db="EMBL/GenBank/DDBJ databases">
        <authorList>
            <person name="Peeters C."/>
        </authorList>
    </citation>
    <scope>NUCLEOTIDE SEQUENCE [LARGE SCALE GENOMIC DNA]</scope>
    <source>
        <strain evidence="3 4">LMG 8286</strain>
    </source>
</reference>
<organism evidence="3 4">
    <name type="scientific">Campylobacter suis</name>
    <dbReference type="NCBI Taxonomy" id="2790657"/>
    <lineage>
        <taxon>Bacteria</taxon>
        <taxon>Pseudomonadati</taxon>
        <taxon>Campylobacterota</taxon>
        <taxon>Epsilonproteobacteria</taxon>
        <taxon>Campylobacterales</taxon>
        <taxon>Campylobacteraceae</taxon>
        <taxon>Campylobacter</taxon>
    </lineage>
</organism>
<feature type="transmembrane region" description="Helical" evidence="1">
    <location>
        <begin position="6"/>
        <end position="26"/>
    </location>
</feature>
<keyword evidence="4" id="KW-1185">Reference proteome</keyword>
<dbReference type="EMBL" id="CAJHOE010000006">
    <property type="protein sequence ID" value="CAD7289178.1"/>
    <property type="molecule type" value="Genomic_DNA"/>
</dbReference>
<comment type="caution">
    <text evidence="3">The sequence shown here is derived from an EMBL/GenBank/DDBJ whole genome shotgun (WGS) entry which is preliminary data.</text>
</comment>
<evidence type="ECO:0000313" key="3">
    <source>
        <dbReference type="EMBL" id="CAD7289178.1"/>
    </source>
</evidence>
<evidence type="ECO:0000256" key="1">
    <source>
        <dbReference type="SAM" id="Phobius"/>
    </source>
</evidence>